<organism evidence="6 7">
    <name type="scientific">Candidatus Roizmanbacteria bacterium GW2011_GWA2_35_8</name>
    <dbReference type="NCBI Taxonomy" id="1618479"/>
    <lineage>
        <taxon>Bacteria</taxon>
        <taxon>Candidatus Roizmaniibacteriota</taxon>
    </lineage>
</organism>
<reference evidence="6 7" key="1">
    <citation type="journal article" date="2015" name="Nature">
        <title>rRNA introns, odd ribosomes, and small enigmatic genomes across a large radiation of phyla.</title>
        <authorList>
            <person name="Brown C.T."/>
            <person name="Hug L.A."/>
            <person name="Thomas B.C."/>
            <person name="Sharon I."/>
            <person name="Castelle C.J."/>
            <person name="Singh A."/>
            <person name="Wilkins M.J."/>
            <person name="Williams K.H."/>
            <person name="Banfield J.F."/>
        </authorList>
    </citation>
    <scope>NUCLEOTIDE SEQUENCE [LARGE SCALE GENOMIC DNA]</scope>
</reference>
<dbReference type="PANTHER" id="PTHR30563:SF0">
    <property type="entry name" value="DNA RECOMBINATION PROTEIN RMUC"/>
    <property type="match status" value="1"/>
</dbReference>
<comment type="function">
    <text evidence="1">Involved in DNA recombination.</text>
</comment>
<keyword evidence="5" id="KW-0812">Transmembrane</keyword>
<keyword evidence="4" id="KW-0233">DNA recombination</keyword>
<comment type="similarity">
    <text evidence="2">Belongs to the RmuC family.</text>
</comment>
<accession>A0A0G0CV17</accession>
<dbReference type="InterPro" id="IPR003798">
    <property type="entry name" value="DNA_recombination_RmuC"/>
</dbReference>
<gene>
    <name evidence="6" type="ORF">UR89_C0047G0006</name>
</gene>
<dbReference type="EMBL" id="LBQX01000047">
    <property type="protein sequence ID" value="KKP85649.1"/>
    <property type="molecule type" value="Genomic_DNA"/>
</dbReference>
<evidence type="ECO:0000313" key="6">
    <source>
        <dbReference type="EMBL" id="KKP85649.1"/>
    </source>
</evidence>
<dbReference type="Pfam" id="PF02646">
    <property type="entry name" value="RmuC"/>
    <property type="match status" value="2"/>
</dbReference>
<evidence type="ECO:0000256" key="4">
    <source>
        <dbReference type="ARBA" id="ARBA00023172"/>
    </source>
</evidence>
<evidence type="ECO:0000256" key="2">
    <source>
        <dbReference type="ARBA" id="ARBA00009840"/>
    </source>
</evidence>
<dbReference type="GO" id="GO:0006310">
    <property type="term" value="P:DNA recombination"/>
    <property type="evidence" value="ECO:0007669"/>
    <property type="project" value="UniProtKB-KW"/>
</dbReference>
<keyword evidence="5" id="KW-0472">Membrane</keyword>
<sequence>MTLTLIVAISFFIFTLIIIRYWLNRLEEKSKISSELVEWLKTSNTANDERLSTQMNTFNTRLDKAAYVIAQVQKNIGEFSEIGRSMKELQEFLSSPKIRGNIGEQILRDLLKQYFPKDSYKLQYTFKNGEKEYLKAEDPKEKVDYKKLFISDVKKHISDIAKKYILPDEKTVDYALMYIPSENVYYEIISTDEIFDYAGSHMVLPVSPMSFYAYIKAILISFEGQKIEEKAKQVITLLSAIKKDYQKTEENFAILNKHITNAYNQSGNVSKSFESLGQKLTSTNLLSDKQEKVLE</sequence>
<dbReference type="Proteomes" id="UP000034536">
    <property type="component" value="Unassembled WGS sequence"/>
</dbReference>
<keyword evidence="3" id="KW-0175">Coiled coil</keyword>
<evidence type="ECO:0000313" key="7">
    <source>
        <dbReference type="Proteomes" id="UP000034536"/>
    </source>
</evidence>
<feature type="transmembrane region" description="Helical" evidence="5">
    <location>
        <begin position="6"/>
        <end position="23"/>
    </location>
</feature>
<evidence type="ECO:0000256" key="5">
    <source>
        <dbReference type="SAM" id="Phobius"/>
    </source>
</evidence>
<keyword evidence="5" id="KW-1133">Transmembrane helix</keyword>
<protein>
    <recommendedName>
        <fullName evidence="8">DNA recombination protein RmuC</fullName>
    </recommendedName>
</protein>
<proteinExistence type="inferred from homology"/>
<dbReference type="PANTHER" id="PTHR30563">
    <property type="entry name" value="DNA RECOMBINATION PROTEIN RMUC"/>
    <property type="match status" value="1"/>
</dbReference>
<evidence type="ECO:0000256" key="3">
    <source>
        <dbReference type="ARBA" id="ARBA00023054"/>
    </source>
</evidence>
<dbReference type="AlphaFoldDB" id="A0A0G0CV17"/>
<evidence type="ECO:0008006" key="8">
    <source>
        <dbReference type="Google" id="ProtNLM"/>
    </source>
</evidence>
<evidence type="ECO:0000256" key="1">
    <source>
        <dbReference type="ARBA" id="ARBA00003416"/>
    </source>
</evidence>
<name>A0A0G0CV17_9BACT</name>
<comment type="caution">
    <text evidence="6">The sequence shown here is derived from an EMBL/GenBank/DDBJ whole genome shotgun (WGS) entry which is preliminary data.</text>
</comment>